<keyword evidence="2" id="KW-1185">Reference proteome</keyword>
<comment type="caution">
    <text evidence="1">The sequence shown here is derived from an EMBL/GenBank/DDBJ whole genome shotgun (WGS) entry which is preliminary data.</text>
</comment>
<dbReference type="EMBL" id="WHNP01000129">
    <property type="protein sequence ID" value="MPW23681.1"/>
    <property type="molecule type" value="Genomic_DNA"/>
</dbReference>
<dbReference type="InterPro" id="IPR009962">
    <property type="entry name" value="DUF1488"/>
</dbReference>
<proteinExistence type="predicted"/>
<sequence>MALSFSNPSRSYDGTRHGVWFWGYDDKAREITFFVEDRVLKNFDSALGSDEAEVLASFDRHRNEILKVAMSLYADGPQTLYTLH</sequence>
<name>A0A7X1TLJ7_9BURK</name>
<organism evidence="1 2">
    <name type="scientific">Paraburkholderia franconis</name>
    <dbReference type="NCBI Taxonomy" id="2654983"/>
    <lineage>
        <taxon>Bacteria</taxon>
        <taxon>Pseudomonadati</taxon>
        <taxon>Pseudomonadota</taxon>
        <taxon>Betaproteobacteria</taxon>
        <taxon>Burkholderiales</taxon>
        <taxon>Burkholderiaceae</taxon>
        <taxon>Paraburkholderia</taxon>
    </lineage>
</organism>
<protein>
    <submittedName>
        <fullName evidence="1">DUF1488 family protein</fullName>
    </submittedName>
</protein>
<gene>
    <name evidence="1" type="ORF">GCT13_45035</name>
</gene>
<reference evidence="1 2" key="1">
    <citation type="submission" date="2019-10" db="EMBL/GenBank/DDBJ databases">
        <title>Paraburkholderia sp. isolated from nodules of Mimosa pudica from Brazilian Atlantic Forest soils.</title>
        <authorList>
            <person name="Paulitsch F."/>
            <person name="Hungria M."/>
            <person name="Dall'Agnol R."/>
        </authorList>
    </citation>
    <scope>NUCLEOTIDE SEQUENCE [LARGE SCALE GENOMIC DNA]</scope>
    <source>
        <strain evidence="1 2">CNPSo 3157</strain>
    </source>
</reference>
<evidence type="ECO:0000313" key="1">
    <source>
        <dbReference type="EMBL" id="MPW23681.1"/>
    </source>
</evidence>
<dbReference type="Proteomes" id="UP000484381">
    <property type="component" value="Unassembled WGS sequence"/>
</dbReference>
<accession>A0A7X1TLJ7</accession>
<dbReference type="RefSeq" id="WP_152768140.1">
    <property type="nucleotide sequence ID" value="NZ_WHNP01000129.1"/>
</dbReference>
<dbReference type="AlphaFoldDB" id="A0A7X1TLJ7"/>
<evidence type="ECO:0000313" key="2">
    <source>
        <dbReference type="Proteomes" id="UP000484381"/>
    </source>
</evidence>
<dbReference type="Pfam" id="PF07369">
    <property type="entry name" value="DUF1488"/>
    <property type="match status" value="1"/>
</dbReference>